<name>A0A0D2HQ47_9EURO</name>
<dbReference type="RefSeq" id="XP_013290377.1">
    <property type="nucleotide sequence ID" value="XM_013434923.1"/>
</dbReference>
<dbReference type="Proteomes" id="UP000053029">
    <property type="component" value="Unassembled WGS sequence"/>
</dbReference>
<dbReference type="GeneID" id="25301457"/>
<dbReference type="PANTHER" id="PTHR48173">
    <property type="entry name" value="GNK2-HOMOLOGOUS DOMAIN-CONTAINING PROTEIN"/>
    <property type="match status" value="1"/>
</dbReference>
<proteinExistence type="predicted"/>
<evidence type="ECO:0000313" key="2">
    <source>
        <dbReference type="Proteomes" id="UP000053029"/>
    </source>
</evidence>
<accession>A0A0D2HQ47</accession>
<dbReference type="HOGENOM" id="CLU_025533_0_0_1"/>
<protein>
    <submittedName>
        <fullName evidence="1">Unplaced genomic scaffold supercont1.1, whole genome shotgun sequence</fullName>
    </submittedName>
</protein>
<gene>
    <name evidence="1" type="ORF">Z517_01967</name>
</gene>
<dbReference type="OrthoDB" id="188042at2759"/>
<evidence type="ECO:0000313" key="1">
    <source>
        <dbReference type="EMBL" id="KIW86569.1"/>
    </source>
</evidence>
<keyword evidence="2" id="KW-1185">Reference proteome</keyword>
<dbReference type="EMBL" id="KN846969">
    <property type="protein sequence ID" value="KIW86569.1"/>
    <property type="molecule type" value="Genomic_DNA"/>
</dbReference>
<reference evidence="1 2" key="1">
    <citation type="submission" date="2015-01" db="EMBL/GenBank/DDBJ databases">
        <title>The Genome Sequence of Fonsecaea pedrosoi CBS 271.37.</title>
        <authorList>
            <consortium name="The Broad Institute Genomics Platform"/>
            <person name="Cuomo C."/>
            <person name="de Hoog S."/>
            <person name="Gorbushina A."/>
            <person name="Stielow B."/>
            <person name="Teixiera M."/>
            <person name="Abouelleil A."/>
            <person name="Chapman S.B."/>
            <person name="Priest M."/>
            <person name="Young S.K."/>
            <person name="Wortman J."/>
            <person name="Nusbaum C."/>
            <person name="Birren B."/>
        </authorList>
    </citation>
    <scope>NUCLEOTIDE SEQUENCE [LARGE SCALE GENOMIC DNA]</scope>
    <source>
        <strain evidence="1 2">CBS 271.37</strain>
    </source>
</reference>
<dbReference type="InterPro" id="IPR009291">
    <property type="entry name" value="Vps62"/>
</dbReference>
<organism evidence="1 2">
    <name type="scientific">Fonsecaea pedrosoi CBS 271.37</name>
    <dbReference type="NCBI Taxonomy" id="1442368"/>
    <lineage>
        <taxon>Eukaryota</taxon>
        <taxon>Fungi</taxon>
        <taxon>Dikarya</taxon>
        <taxon>Ascomycota</taxon>
        <taxon>Pezizomycotina</taxon>
        <taxon>Eurotiomycetes</taxon>
        <taxon>Chaetothyriomycetidae</taxon>
        <taxon>Chaetothyriales</taxon>
        <taxon>Herpotrichiellaceae</taxon>
        <taxon>Fonsecaea</taxon>
    </lineage>
</organism>
<dbReference type="Pfam" id="PF06101">
    <property type="entry name" value="Vps62"/>
    <property type="match status" value="1"/>
</dbReference>
<dbReference type="VEuPathDB" id="FungiDB:Z517_01967"/>
<dbReference type="AlphaFoldDB" id="A0A0D2HQ47"/>
<sequence length="370" mass="40666">MASAIEEQHIFTDAIAFQPQVVQSSVRGLVTPTAITTTAKPLTLDQVHKVIRLYGPILNLHPEEKYFNTSVEDFLSHCTLVDKKTKTRLPSPKIGQLPQKGDDNQFYLELSADGKKGDFPIAKAYVRAFWQSGMPYTDLQFWFFNAYNGPGTLHIDGLVMDSITSSGDINVSPLGEHVGDWEMCMVRVDNSTLKIISIWLSQHSKGQFFTGDQLDRAFKFQGTQPIIFSSRNGHANFARAGSNPTESKKIGGIPAGFDFFVRNDTAISELKMDCSKKYDLVSADWLGVKSPAWVTYPFRWGPEGTSTRLSAGAVADIVKAAAGDELSKFLPVAAGTVLAGEILPHFVKGDINGPTPPSRHGSWMGIYPVY</sequence>
<dbReference type="PANTHER" id="PTHR48173:SF3">
    <property type="entry name" value="PROCESSING PROTEIN PRP39, PUTATIVE-RELATED"/>
    <property type="match status" value="1"/>
</dbReference>